<keyword evidence="3" id="KW-0732">Signal</keyword>
<proteinExistence type="predicted"/>
<evidence type="ECO:0000256" key="2">
    <source>
        <dbReference type="PROSITE-ProRule" id="PRU00076"/>
    </source>
</evidence>
<feature type="signal peptide" evidence="3">
    <location>
        <begin position="1"/>
        <end position="17"/>
    </location>
</feature>
<comment type="caution">
    <text evidence="5">The sequence shown here is derived from an EMBL/GenBank/DDBJ whole genome shotgun (WGS) entry which is preliminary data.</text>
</comment>
<dbReference type="PROSITE" id="PS50026">
    <property type="entry name" value="EGF_3"/>
    <property type="match status" value="1"/>
</dbReference>
<dbReference type="PANTHER" id="PTHR24035:SF143">
    <property type="entry name" value="EGF-LIKE DOMAIN-CONTAINING PROTEIN"/>
    <property type="match status" value="1"/>
</dbReference>
<dbReference type="Gene3D" id="2.10.25.10">
    <property type="entry name" value="Laminin"/>
    <property type="match status" value="1"/>
</dbReference>
<evidence type="ECO:0000313" key="5">
    <source>
        <dbReference type="EMBL" id="KAJ8599133.1"/>
    </source>
</evidence>
<evidence type="ECO:0000256" key="1">
    <source>
        <dbReference type="ARBA" id="ARBA00023157"/>
    </source>
</evidence>
<dbReference type="InterPro" id="IPR013111">
    <property type="entry name" value="EGF_extracell"/>
</dbReference>
<dbReference type="Gene3D" id="2.60.120.260">
    <property type="entry name" value="Galactose-binding domain-like"/>
    <property type="match status" value="1"/>
</dbReference>
<comment type="caution">
    <text evidence="2">Lacks conserved residue(s) required for the propagation of feature annotation.</text>
</comment>
<evidence type="ECO:0000313" key="6">
    <source>
        <dbReference type="Proteomes" id="UP001230188"/>
    </source>
</evidence>
<keyword evidence="1 2" id="KW-1015">Disulfide bond</keyword>
<dbReference type="InterPro" id="IPR000742">
    <property type="entry name" value="EGF"/>
</dbReference>
<dbReference type="AlphaFoldDB" id="A0AAD7U6Q3"/>
<dbReference type="EMBL" id="JAQMWT010000587">
    <property type="protein sequence ID" value="KAJ8599133.1"/>
    <property type="molecule type" value="Genomic_DNA"/>
</dbReference>
<dbReference type="InterPro" id="IPR052108">
    <property type="entry name" value="MEGF/SIB"/>
</dbReference>
<evidence type="ECO:0000259" key="4">
    <source>
        <dbReference type="PROSITE" id="PS50026"/>
    </source>
</evidence>
<gene>
    <name evidence="5" type="ORF">CTAYLR_006365</name>
</gene>
<feature type="domain" description="EGF-like" evidence="4">
    <location>
        <begin position="66"/>
        <end position="99"/>
    </location>
</feature>
<dbReference type="PROSITE" id="PS01186">
    <property type="entry name" value="EGF_2"/>
    <property type="match status" value="1"/>
</dbReference>
<name>A0AAD7U6Q3_9STRA</name>
<dbReference type="Proteomes" id="UP001230188">
    <property type="component" value="Unassembled WGS sequence"/>
</dbReference>
<keyword evidence="2" id="KW-0245">EGF-like domain</keyword>
<sequence length="797" mass="84435">MGGRLVRFAALLVVARAACPNHCSGHGDCGNENVCECDDLWTSYPDCSGRLCPNATAWVDKPYAKNRAHAQLECAGVGACNRDDGTCVCPSGFTGEACQRLDCTASCNDNGKCITLYNLGHEYGPDTAPGDPYGGDGMGVEYANWESEVIMSCFCDWGVTGPECDIRMCPRGFDPLDGAGYYRTINITTNVTDAQSQLNGTFSITFDGLSFSFNANASEWTGDACASAWESLDNVASVQCSRLASTADKGGTWVVQFLAWPHYPIQNNIFHHDGNPPLSSFTCDVSQAVAHPNGRPTCSIADEIADNVKDYLYCSGRGTCDFSTGQCSCYTNFEGVACSNSVAAVSDDDVDILLLHATEASFDNSMLRMKAERERSSDFNFIKASAGGQDVEIFRIEGNGDTTFTYGDFTLSSGLMTLNNGLRLTSGNIQIDSGNLILVSGNAYLNLGNLAVTGNSKFEGDIEATNGTFIFSSNVSLSNVMTVRATFDNFQSTVLYVEADRNASSAYKLLEIANYEDGVRDTVFSVTGTPRTFVNKGGLEVVGGAVVRSNGLVIDAGGLLVNAGGATISSTGLTITTGDITMSNGDITVAAGSITASAGTLTVAGVESSASITVSAGSITASAGTLTVAGVESSASITVSAGSITASAGTLTVAGVTTSASITISSGSITASTGTLTVAGVTKHCWVDGRRRCGSSAHHKYWFNNCERWDSHCCWHHKHCGRHGDEYALRGRNSKYRCVDGSQCRGGCAYHEHWVDHRECGYSHGRWNHEHCRSDGDQHTLRIRYSKHRGIDGSGCC</sequence>
<reference evidence="5" key="1">
    <citation type="submission" date="2023-01" db="EMBL/GenBank/DDBJ databases">
        <title>Metagenome sequencing of chrysophaentin producing Chrysophaeum taylorii.</title>
        <authorList>
            <person name="Davison J."/>
            <person name="Bewley C."/>
        </authorList>
    </citation>
    <scope>NUCLEOTIDE SEQUENCE</scope>
    <source>
        <strain evidence="5">NIES-1699</strain>
    </source>
</reference>
<organism evidence="5 6">
    <name type="scientific">Chrysophaeum taylorii</name>
    <dbReference type="NCBI Taxonomy" id="2483200"/>
    <lineage>
        <taxon>Eukaryota</taxon>
        <taxon>Sar</taxon>
        <taxon>Stramenopiles</taxon>
        <taxon>Ochrophyta</taxon>
        <taxon>Pelagophyceae</taxon>
        <taxon>Pelagomonadales</taxon>
        <taxon>Pelagomonadaceae</taxon>
        <taxon>Chrysophaeum</taxon>
    </lineage>
</organism>
<feature type="disulfide bond" evidence="2">
    <location>
        <begin position="89"/>
        <end position="98"/>
    </location>
</feature>
<dbReference type="PROSITE" id="PS00022">
    <property type="entry name" value="EGF_1"/>
    <property type="match status" value="2"/>
</dbReference>
<evidence type="ECO:0000256" key="3">
    <source>
        <dbReference type="SAM" id="SignalP"/>
    </source>
</evidence>
<dbReference type="PANTHER" id="PTHR24035">
    <property type="entry name" value="MULTIPLE EPIDERMAL GROWTH FACTOR-LIKE DOMAINS PROTEIN"/>
    <property type="match status" value="1"/>
</dbReference>
<protein>
    <recommendedName>
        <fullName evidence="4">EGF-like domain-containing protein</fullName>
    </recommendedName>
</protein>
<keyword evidence="6" id="KW-1185">Reference proteome</keyword>
<dbReference type="Pfam" id="PF07974">
    <property type="entry name" value="EGF_2"/>
    <property type="match status" value="2"/>
</dbReference>
<feature type="chain" id="PRO_5042225646" description="EGF-like domain-containing protein" evidence="3">
    <location>
        <begin position="18"/>
        <end position="797"/>
    </location>
</feature>
<accession>A0AAD7U6Q3</accession>